<dbReference type="Pfam" id="PF00240">
    <property type="entry name" value="ubiquitin"/>
    <property type="match status" value="1"/>
</dbReference>
<dbReference type="GO" id="GO:0008017">
    <property type="term" value="F:microtubule binding"/>
    <property type="evidence" value="ECO:0007669"/>
    <property type="project" value="InterPro"/>
</dbReference>
<keyword evidence="1" id="KW-0505">Motor protein</keyword>
<feature type="domain" description="Kinesin motor" evidence="5">
    <location>
        <begin position="647"/>
        <end position="1013"/>
    </location>
</feature>
<evidence type="ECO:0000313" key="6">
    <source>
        <dbReference type="EMBL" id="TNJ26483.1"/>
    </source>
</evidence>
<reference evidence="6 7" key="1">
    <citation type="submission" date="2019-05" db="EMBL/GenBank/DDBJ databases">
        <title>The compact genome of Giardia muris reveals important steps in the evolution of intestinal protozoan parasites.</title>
        <authorList>
            <person name="Xu F."/>
            <person name="Jimenez-Gonzalez A."/>
            <person name="Einarsson E."/>
            <person name="Astvaldsson A."/>
            <person name="Peirasmaki D."/>
            <person name="Eckmann L."/>
            <person name="Andersson J.O."/>
            <person name="Svard S.G."/>
            <person name="Jerlstrom-Hultqvist J."/>
        </authorList>
    </citation>
    <scope>NUCLEOTIDE SEQUENCE [LARGE SCALE GENOMIC DNA]</scope>
    <source>
        <strain evidence="6 7">Roberts-Thomson</strain>
    </source>
</reference>
<protein>
    <submittedName>
        <fullName evidence="6">Kinesin-14</fullName>
    </submittedName>
</protein>
<evidence type="ECO:0000256" key="3">
    <source>
        <dbReference type="SAM" id="MobiDB-lite"/>
    </source>
</evidence>
<gene>
    <name evidence="6" type="ORF">GMRT_13933</name>
</gene>
<keyword evidence="7" id="KW-1185">Reference proteome</keyword>
<dbReference type="SUPFAM" id="SSF54236">
    <property type="entry name" value="Ubiquitin-like"/>
    <property type="match status" value="1"/>
</dbReference>
<comment type="similarity">
    <text evidence="1">Belongs to the TRAFAC class myosin-kinesin ATPase superfamily. Kinesin family.</text>
</comment>
<dbReference type="Proteomes" id="UP000315496">
    <property type="component" value="Chromosome 5"/>
</dbReference>
<dbReference type="VEuPathDB" id="GiardiaDB:GMRT_13933"/>
<sequence length="1026" mass="113467">MDRFSFSVLHLAERRKFLVTAKRQDIPVLRVRTLKRAIARATGIPAENQCLFLKGRLLRDSTTGDEIDLSTETVFTLQLQPTREHNDSAAPDVDTNYTIANADADFLRLSSVDTQLSNPHIARAKAYAEPDRLSDTVAYNVHRDPRTAQSNFRGGIGESSDDYLSAAALAATQGIPEGRGSRLGNGSRYRTHMDESRVHGAGQPALQGSSILGTTVGHGNPERISTIAIGSLPSSMCETLAGNDGEQTSSDDPDTPSVILGTRRGPRKLHLSQSQSGTKPAKSSPLGIGHVAPQTSSETSELRTTSPLTIRPPERLLEVSAIDKGKEKEKEREKSRVVGKSLLTTSALETVAMPSSEHEAHSLRTDEQGMGSVDISNRQMHRTQRQQQEAITHMEQQIRDLQSQLGAMQATIREVKEREKEPSVTERSSLGTDTSAVELAEFREYYEVCLRGLREEIEALKVAPKPVQSGSPQYNESLLEPKAATPPEVGTSGAPNIRRSSVLDDSRRWSGSRLGRSQLSAGMVTTMTLQQQVSEEQEALSRLIQQEELHLIIGSFLETELQIADLEERSLNKTIQDARAGLEDAQTRLADALRRTPTFTQEVRASVEMSQVYGALLQERERLQTALYAENRLRRHLHNTLEDLKGNIRVIVRLRPMLRHEQDALAGPRFGNFDYHEAFIFKDEHTLQLNLPPGVAAQSRYQFEFYRALSDTRTQEEVFQDMSHLLKSVIDGYNVCVLAYGCTGSGKTFTLIGDDADADTATPEELSARNPYDRLGLLPRSIVELYNLIEAETVGGQRFEVRCAMLELYLDQILDLLHTDDGPNTQTPNFNSTKLSVRQSAKGSTYVQNLSYKPVQDAEELVGYLGYGLERRHIASTRLNSYSSRSHTVFFIEVHSHKPAGPGGESRTTRSVLTFADLAGSENVSKSQSNGLRFKEAQHINSSLCALGDVIAALSRRTPTGHVPYRNNKLTMILQPSLGHKAKTLLYANISPLPTMLFETLSTLNFASRVRSVRNVPVKNVLGTGK</sequence>
<keyword evidence="1" id="KW-0547">Nucleotide-binding</keyword>
<dbReference type="OrthoDB" id="3176171at2759"/>
<dbReference type="SUPFAM" id="SSF52540">
    <property type="entry name" value="P-loop containing nucleoside triphosphate hydrolases"/>
    <property type="match status" value="1"/>
</dbReference>
<name>A0A4Z1SXS1_GIAMU</name>
<comment type="caution">
    <text evidence="6">The sequence shown here is derived from an EMBL/GenBank/DDBJ whole genome shotgun (WGS) entry which is preliminary data.</text>
</comment>
<dbReference type="GO" id="GO:0015630">
    <property type="term" value="C:microtubule cytoskeleton"/>
    <property type="evidence" value="ECO:0007669"/>
    <property type="project" value="TreeGrafter"/>
</dbReference>
<keyword evidence="1" id="KW-0067">ATP-binding</keyword>
<dbReference type="InterPro" id="IPR000626">
    <property type="entry name" value="Ubiquitin-like_dom"/>
</dbReference>
<feature type="coiled-coil region" evidence="2">
    <location>
        <begin position="384"/>
        <end position="418"/>
    </location>
</feature>
<evidence type="ECO:0000259" key="4">
    <source>
        <dbReference type="PROSITE" id="PS50053"/>
    </source>
</evidence>
<evidence type="ECO:0000259" key="5">
    <source>
        <dbReference type="PROSITE" id="PS50067"/>
    </source>
</evidence>
<dbReference type="PRINTS" id="PR00380">
    <property type="entry name" value="KINESINHEAVY"/>
</dbReference>
<keyword evidence="2" id="KW-0175">Coiled coil</keyword>
<feature type="binding site" evidence="1">
    <location>
        <begin position="741"/>
        <end position="748"/>
    </location>
    <ligand>
        <name>ATP</name>
        <dbReference type="ChEBI" id="CHEBI:30616"/>
    </ligand>
</feature>
<evidence type="ECO:0000313" key="7">
    <source>
        <dbReference type="Proteomes" id="UP000315496"/>
    </source>
</evidence>
<dbReference type="PROSITE" id="PS50053">
    <property type="entry name" value="UBIQUITIN_2"/>
    <property type="match status" value="1"/>
</dbReference>
<dbReference type="GO" id="GO:0007018">
    <property type="term" value="P:microtubule-based movement"/>
    <property type="evidence" value="ECO:0007669"/>
    <property type="project" value="InterPro"/>
</dbReference>
<dbReference type="PROSITE" id="PS50067">
    <property type="entry name" value="KINESIN_MOTOR_2"/>
    <property type="match status" value="1"/>
</dbReference>
<dbReference type="EMBL" id="VDLU01000005">
    <property type="protein sequence ID" value="TNJ26483.1"/>
    <property type="molecule type" value="Genomic_DNA"/>
</dbReference>
<dbReference type="Gene3D" id="3.40.850.10">
    <property type="entry name" value="Kinesin motor domain"/>
    <property type="match status" value="1"/>
</dbReference>
<dbReference type="InterPro" id="IPR027417">
    <property type="entry name" value="P-loop_NTPase"/>
</dbReference>
<feature type="domain" description="Ubiquitin-like" evidence="4">
    <location>
        <begin position="31"/>
        <end position="84"/>
    </location>
</feature>
<dbReference type="GO" id="GO:0005524">
    <property type="term" value="F:ATP binding"/>
    <property type="evidence" value="ECO:0007669"/>
    <property type="project" value="UniProtKB-UniRule"/>
</dbReference>
<evidence type="ECO:0000256" key="2">
    <source>
        <dbReference type="SAM" id="Coils"/>
    </source>
</evidence>
<feature type="compositionally biased region" description="Low complexity" evidence="3">
    <location>
        <begin position="295"/>
        <end position="309"/>
    </location>
</feature>
<dbReference type="InterPro" id="IPR036961">
    <property type="entry name" value="Kinesin_motor_dom_sf"/>
</dbReference>
<dbReference type="CDD" id="cd17039">
    <property type="entry name" value="Ubl_ubiquitin_like"/>
    <property type="match status" value="1"/>
</dbReference>
<dbReference type="Gene3D" id="3.10.20.90">
    <property type="entry name" value="Phosphatidylinositol 3-kinase Catalytic Subunit, Chain A, domain 1"/>
    <property type="match status" value="1"/>
</dbReference>
<dbReference type="SMART" id="SM00129">
    <property type="entry name" value="KISc"/>
    <property type="match status" value="1"/>
</dbReference>
<dbReference type="InterPro" id="IPR029071">
    <property type="entry name" value="Ubiquitin-like_domsf"/>
</dbReference>
<dbReference type="InterPro" id="IPR027640">
    <property type="entry name" value="Kinesin-like_fam"/>
</dbReference>
<dbReference type="Pfam" id="PF00225">
    <property type="entry name" value="Kinesin"/>
    <property type="match status" value="1"/>
</dbReference>
<proteinExistence type="inferred from homology"/>
<organism evidence="6 7">
    <name type="scientific">Giardia muris</name>
    <dbReference type="NCBI Taxonomy" id="5742"/>
    <lineage>
        <taxon>Eukaryota</taxon>
        <taxon>Metamonada</taxon>
        <taxon>Diplomonadida</taxon>
        <taxon>Hexamitidae</taxon>
        <taxon>Giardiinae</taxon>
        <taxon>Giardia</taxon>
    </lineage>
</organism>
<dbReference type="GO" id="GO:0003777">
    <property type="term" value="F:microtubule motor activity"/>
    <property type="evidence" value="ECO:0007669"/>
    <property type="project" value="InterPro"/>
</dbReference>
<dbReference type="PANTHER" id="PTHR47972">
    <property type="entry name" value="KINESIN-LIKE PROTEIN KLP-3"/>
    <property type="match status" value="1"/>
</dbReference>
<evidence type="ECO:0000256" key="1">
    <source>
        <dbReference type="PROSITE-ProRule" id="PRU00283"/>
    </source>
</evidence>
<dbReference type="InterPro" id="IPR001752">
    <property type="entry name" value="Kinesin_motor_dom"/>
</dbReference>
<dbReference type="PANTHER" id="PTHR47972:SF28">
    <property type="entry name" value="KINESIN-LIKE PROTEIN KLP-3"/>
    <property type="match status" value="1"/>
</dbReference>
<dbReference type="AlphaFoldDB" id="A0A4Z1SXS1"/>
<accession>A0A4Z1SXS1</accession>
<feature type="region of interest" description="Disordered" evidence="3">
    <location>
        <begin position="238"/>
        <end position="315"/>
    </location>
</feature>